<protein>
    <submittedName>
        <fullName evidence="2">Uncharacterized protein</fullName>
    </submittedName>
</protein>
<dbReference type="EMBL" id="BDIP01003659">
    <property type="protein sequence ID" value="GIQ87978.1"/>
    <property type="molecule type" value="Genomic_DNA"/>
</dbReference>
<feature type="chain" id="PRO_5039931121" evidence="1">
    <location>
        <begin position="22"/>
        <end position="232"/>
    </location>
</feature>
<feature type="signal peptide" evidence="1">
    <location>
        <begin position="1"/>
        <end position="21"/>
    </location>
</feature>
<feature type="non-terminal residue" evidence="2">
    <location>
        <position position="1"/>
    </location>
</feature>
<evidence type="ECO:0000313" key="3">
    <source>
        <dbReference type="Proteomes" id="UP000265618"/>
    </source>
</evidence>
<name>A0A9K3D2M9_9EUKA</name>
<gene>
    <name evidence="2" type="ORF">KIPB_010132</name>
</gene>
<keyword evidence="1" id="KW-0732">Signal</keyword>
<evidence type="ECO:0000313" key="2">
    <source>
        <dbReference type="EMBL" id="GIQ87978.1"/>
    </source>
</evidence>
<keyword evidence="3" id="KW-1185">Reference proteome</keyword>
<comment type="caution">
    <text evidence="2">The sequence shown here is derived from an EMBL/GenBank/DDBJ whole genome shotgun (WGS) entry which is preliminary data.</text>
</comment>
<dbReference type="Proteomes" id="UP000265618">
    <property type="component" value="Unassembled WGS sequence"/>
</dbReference>
<proteinExistence type="predicted"/>
<organism evidence="2 3">
    <name type="scientific">Kipferlia bialata</name>
    <dbReference type="NCBI Taxonomy" id="797122"/>
    <lineage>
        <taxon>Eukaryota</taxon>
        <taxon>Metamonada</taxon>
        <taxon>Carpediemonas-like organisms</taxon>
        <taxon>Kipferlia</taxon>
    </lineage>
</organism>
<accession>A0A9K3D2M9</accession>
<sequence length="232" mass="24713">MSSLYPLYVNCLLAFAQLAGGVMLNSQTSHSLKALGILRVFTHPQVLPALSRASSTPLCKALYNTVEPALTRLSTSHSMMGDTGREREREKVVRRPGLKGAQVIFNPSSQGVSLNTPSSSKGDMAPDERAYGEALQQSLANLLSLAVAGINKPKSRAKKHPTMKAQMLVQGMPAAAALISIEIRSLLHGSTGPAAAPETPFEKVLAYPGRLLSALATNIRLRGERGDPVFAQ</sequence>
<evidence type="ECO:0000256" key="1">
    <source>
        <dbReference type="SAM" id="SignalP"/>
    </source>
</evidence>
<dbReference type="AlphaFoldDB" id="A0A9K3D2M9"/>
<reference evidence="2 3" key="1">
    <citation type="journal article" date="2018" name="PLoS ONE">
        <title>The draft genome of Kipferlia bialata reveals reductive genome evolution in fornicate parasites.</title>
        <authorList>
            <person name="Tanifuji G."/>
            <person name="Takabayashi S."/>
            <person name="Kume K."/>
            <person name="Takagi M."/>
            <person name="Nakayama T."/>
            <person name="Kamikawa R."/>
            <person name="Inagaki Y."/>
            <person name="Hashimoto T."/>
        </authorList>
    </citation>
    <scope>NUCLEOTIDE SEQUENCE [LARGE SCALE GENOMIC DNA]</scope>
    <source>
        <strain evidence="2">NY0173</strain>
    </source>
</reference>